<dbReference type="GO" id="GO:0016757">
    <property type="term" value="F:glycosyltransferase activity"/>
    <property type="evidence" value="ECO:0007669"/>
    <property type="project" value="InterPro"/>
</dbReference>
<dbReference type="Proteomes" id="UP000326061">
    <property type="component" value="Chromosome"/>
</dbReference>
<dbReference type="Pfam" id="PF00534">
    <property type="entry name" value="Glycos_transf_1"/>
    <property type="match status" value="1"/>
</dbReference>
<feature type="domain" description="Glycosyl transferase family 1" evidence="1">
    <location>
        <begin position="189"/>
        <end position="347"/>
    </location>
</feature>
<gene>
    <name evidence="3" type="ORF">FJR47_00960</name>
</gene>
<evidence type="ECO:0000313" key="3">
    <source>
        <dbReference type="EMBL" id="QFR42558.1"/>
    </source>
</evidence>
<organism evidence="3 4">
    <name type="scientific">Sulfurimonas xiamenensis</name>
    <dbReference type="NCBI Taxonomy" id="2590021"/>
    <lineage>
        <taxon>Bacteria</taxon>
        <taxon>Pseudomonadati</taxon>
        <taxon>Campylobacterota</taxon>
        <taxon>Epsilonproteobacteria</taxon>
        <taxon>Campylobacterales</taxon>
        <taxon>Sulfurimonadaceae</taxon>
        <taxon>Sulfurimonas</taxon>
    </lineage>
</organism>
<dbReference type="SUPFAM" id="SSF53756">
    <property type="entry name" value="UDP-Glycosyltransferase/glycogen phosphorylase"/>
    <property type="match status" value="1"/>
</dbReference>
<dbReference type="Pfam" id="PF13477">
    <property type="entry name" value="Glyco_trans_4_2"/>
    <property type="match status" value="1"/>
</dbReference>
<evidence type="ECO:0000313" key="4">
    <source>
        <dbReference type="Proteomes" id="UP000326061"/>
    </source>
</evidence>
<evidence type="ECO:0000259" key="2">
    <source>
        <dbReference type="Pfam" id="PF13477"/>
    </source>
</evidence>
<sequence length="371" mass="42646">MSKKIAIVSNTSWSLFNFRFNLAKELKKNGYDVILVAPYDNYSDRLKEEFEYHGIWMNNKGTNPKEDIKTILQFYKLYKTIKPDLVLHFTIKPNIYGTIAANMLGIKTINNIAGLGTLFIKQNFITKIAKWLYKYSQSKADKIFFQNSDDYKMFIDEKLVDKNKCDILPGSGVDTNKFVPVDYKKVDAAFRFLLIARMLWDKGVGEYVEAAKIIKQKYKNVEFQLLGFLDVENNSAISKEQMQKWVDAELVNYLGVSDNVTEIILKADCIVLPSFYREGTPRTLLESASMAKPIITTDNVGCRDVVDDGVNGYLCEVKNIKDLADKIEMMLNLTNEQRKEMGKAGRKKILQEFDEKVVIDKYLDAIKDILK</sequence>
<dbReference type="EMBL" id="CP041166">
    <property type="protein sequence ID" value="QFR42558.1"/>
    <property type="molecule type" value="Genomic_DNA"/>
</dbReference>
<accession>A0AAJ4A293</accession>
<proteinExistence type="predicted"/>
<dbReference type="Gene3D" id="3.40.50.2000">
    <property type="entry name" value="Glycogen Phosphorylase B"/>
    <property type="match status" value="2"/>
</dbReference>
<feature type="domain" description="Glycosyltransferase subfamily 4-like N-terminal" evidence="2">
    <location>
        <begin position="4"/>
        <end position="147"/>
    </location>
</feature>
<dbReference type="RefSeq" id="WP_152298629.1">
    <property type="nucleotide sequence ID" value="NZ_CP041166.1"/>
</dbReference>
<name>A0AAJ4A293_9BACT</name>
<evidence type="ECO:0000259" key="1">
    <source>
        <dbReference type="Pfam" id="PF00534"/>
    </source>
</evidence>
<dbReference type="InterPro" id="IPR001296">
    <property type="entry name" value="Glyco_trans_1"/>
</dbReference>
<keyword evidence="4" id="KW-1185">Reference proteome</keyword>
<dbReference type="InterPro" id="IPR028098">
    <property type="entry name" value="Glyco_trans_4-like_N"/>
</dbReference>
<reference evidence="4" key="1">
    <citation type="submission" date="2019-06" db="EMBL/GenBank/DDBJ databases">
        <title>Sulfurimonas gotlandica sp. nov., a chemoautotrophic and psychrotolerant epsilonproteobacterium isolated from a pelagic redoxcline, and an emended description of the genus Sulfurimonas.</title>
        <authorList>
            <person name="Wang S."/>
            <person name="Jiang L."/>
            <person name="Shao Z."/>
        </authorList>
    </citation>
    <scope>NUCLEOTIDE SEQUENCE [LARGE SCALE GENOMIC DNA]</scope>
    <source>
        <strain evidence="4">1-1N</strain>
    </source>
</reference>
<dbReference type="PANTHER" id="PTHR12526">
    <property type="entry name" value="GLYCOSYLTRANSFERASE"/>
    <property type="match status" value="1"/>
</dbReference>
<dbReference type="PANTHER" id="PTHR12526:SF638">
    <property type="entry name" value="SPORE COAT PROTEIN SA"/>
    <property type="match status" value="1"/>
</dbReference>
<dbReference type="AlphaFoldDB" id="A0AAJ4A293"/>
<dbReference type="CDD" id="cd03808">
    <property type="entry name" value="GT4_CapM-like"/>
    <property type="match status" value="1"/>
</dbReference>
<protein>
    <submittedName>
        <fullName evidence="3">Glycosyltransferase family 4 protein</fullName>
    </submittedName>
</protein>
<dbReference type="KEGG" id="suln:FJR47_00960"/>